<feature type="compositionally biased region" description="Basic and acidic residues" evidence="2">
    <location>
        <begin position="431"/>
        <end position="450"/>
    </location>
</feature>
<dbReference type="InParanoid" id="A0A6J0B352"/>
<feature type="compositionally biased region" description="Basic residues" evidence="2">
    <location>
        <begin position="416"/>
        <end position="430"/>
    </location>
</feature>
<feature type="region of interest" description="Disordered" evidence="2">
    <location>
        <begin position="846"/>
        <end position="873"/>
    </location>
</feature>
<reference evidence="4" key="1">
    <citation type="submission" date="2025-08" db="UniProtKB">
        <authorList>
            <consortium name="RefSeq"/>
        </authorList>
    </citation>
    <scope>IDENTIFICATION</scope>
    <source>
        <tissue evidence="4">Thorax and Abdomen</tissue>
    </source>
</reference>
<feature type="coiled-coil region" evidence="1">
    <location>
        <begin position="26"/>
        <end position="85"/>
    </location>
</feature>
<dbReference type="OrthoDB" id="1938039at2759"/>
<feature type="region of interest" description="Disordered" evidence="2">
    <location>
        <begin position="807"/>
        <end position="830"/>
    </location>
</feature>
<gene>
    <name evidence="4" type="primary">LOC107216744</name>
</gene>
<feature type="region of interest" description="Disordered" evidence="2">
    <location>
        <begin position="92"/>
        <end position="158"/>
    </location>
</feature>
<feature type="region of interest" description="Disordered" evidence="2">
    <location>
        <begin position="493"/>
        <end position="539"/>
    </location>
</feature>
<evidence type="ECO:0000313" key="4">
    <source>
        <dbReference type="RefSeq" id="XP_015509509.2"/>
    </source>
</evidence>
<protein>
    <submittedName>
        <fullName evidence="4">Uncharacterized protein LOC107216744</fullName>
    </submittedName>
</protein>
<feature type="compositionally biased region" description="Polar residues" evidence="2">
    <location>
        <begin position="237"/>
        <end position="250"/>
    </location>
</feature>
<evidence type="ECO:0000313" key="3">
    <source>
        <dbReference type="Proteomes" id="UP000829291"/>
    </source>
</evidence>
<proteinExistence type="predicted"/>
<feature type="compositionally biased region" description="Basic and acidic residues" evidence="2">
    <location>
        <begin position="1067"/>
        <end position="1081"/>
    </location>
</feature>
<sequence>MEDEIDIYADLPSFNLGDSENPIEANKEISEKCATLEKQVADLTQALESLRKVNKTLEVNISSLLQTARAEIARKDRMINEIRRELDSMRFRRGQYSRPTIQDNRSPSRSRKREKSSQEEKHVQVQEVTETIDPNNVAEVTSSDLPPNSNDDSGDSFNKTQQFAAMSTVFGRRLHKKILESQEEGRKQKDQSKSKREEDKNKNSNSDDQISQQKSQSEPGSLKLYSKTDKLVARLPSNGTNFDSANNSAVDNHRDRKRCLEDHFDGNNQKRMKTGETRSNYRGSSHHGHKILCCTPKIEVKNRIDDRRLEETNIAKGQYHIVDEYSVPVEDGSVIDDQSEDRHNRVAMRLMLLSEGIDPDLEWNNCTDSDANKMNEKKNKATSRSRSKSRDRDSRNSKTRRYNYTSRSRSPDEYHKSRRQSRHRDKRRSRDSRDRFERRKEMKNKDGDNLSEFSREIHDLRETIEHRIDERFSDRSDKGRSFNKYKRNDERVYRNCRSRTPDSSRSCSKERMVRQYQADKHSRRSRSRERYKSRHRKERYPNVDNVSNKISSVKSKVSTPEIPENIADGTLKKQSDPETKSLVSLEEGEIVDSVECSPVKLSNPTEISTKNIKPSNLCLSDLDELESKIFDVKSPLSLKENGNTQNNHKQLLFENIELSFPESNPSVALNDSLNLSKEERIENIANFIANFSSKRNCDLSDNKIGESSSDGKITEINPCVEKTCLIEEPQNELHTVFQSSLKDTSPVLPLTEADTVIVDVENKVSDNNCGNDWCLIAIDSPVKNFEENRKTRMMAVNLLTTVNLEPPNGVSCDPPLPKNSPNTSETSGELQEKIVSPCAEIIPQDRATSPVHKSKNSISKPTGTTTFNSSNHNCGKREIILSHTNSEHSIKIPPPQSLNPVSQCQDKLEATHQNINNDMSKTIDSEHMSECHSSMNLIPMQIDNSSESGKNEDLKDLCDDQDKVKNVDNNEQIETDARPTITSLKKVEPPSINEIVNDNDKKSEKSRASNSGKLRKETPIKNVGTVKPQRRNSAANNKESKSKQATSCKADLLKSISLKNKSGNKMAKTDETEKLNCKEGQENSDEPAKPVPKSKVVGNNAKVKKESPKLIIYTRRRRPVQLEDCSMPLSILGNSELVTDTVSTVQKSVTDEVENSAPLDTNIMVLSETKANDVSAIDQKSELNSDKCNEASETREDCRASFD</sequence>
<feature type="region of interest" description="Disordered" evidence="2">
    <location>
        <begin position="962"/>
        <end position="1095"/>
    </location>
</feature>
<organism evidence="4">
    <name type="scientific">Neodiprion lecontei</name>
    <name type="common">Redheaded pine sawfly</name>
    <dbReference type="NCBI Taxonomy" id="441921"/>
    <lineage>
        <taxon>Eukaryota</taxon>
        <taxon>Metazoa</taxon>
        <taxon>Ecdysozoa</taxon>
        <taxon>Arthropoda</taxon>
        <taxon>Hexapoda</taxon>
        <taxon>Insecta</taxon>
        <taxon>Pterygota</taxon>
        <taxon>Neoptera</taxon>
        <taxon>Endopterygota</taxon>
        <taxon>Hymenoptera</taxon>
        <taxon>Tenthredinoidea</taxon>
        <taxon>Diprionidae</taxon>
        <taxon>Diprioninae</taxon>
        <taxon>Neodiprion</taxon>
    </lineage>
</organism>
<dbReference type="GeneID" id="107216744"/>
<evidence type="ECO:0000256" key="2">
    <source>
        <dbReference type="SAM" id="MobiDB-lite"/>
    </source>
</evidence>
<feature type="region of interest" description="Disordered" evidence="2">
    <location>
        <begin position="179"/>
        <end position="222"/>
    </location>
</feature>
<feature type="compositionally biased region" description="Polar residues" evidence="2">
    <location>
        <begin position="1031"/>
        <end position="1047"/>
    </location>
</feature>
<feature type="region of interest" description="Disordered" evidence="2">
    <location>
        <begin position="236"/>
        <end position="288"/>
    </location>
</feature>
<feature type="compositionally biased region" description="Basic residues" evidence="2">
    <location>
        <begin position="521"/>
        <end position="538"/>
    </location>
</feature>
<feature type="compositionally biased region" description="Polar residues" evidence="2">
    <location>
        <begin position="856"/>
        <end position="873"/>
    </location>
</feature>
<feature type="compositionally biased region" description="Low complexity" evidence="2">
    <location>
        <begin position="142"/>
        <end position="151"/>
    </location>
</feature>
<feature type="compositionally biased region" description="Polar residues" evidence="2">
    <location>
        <begin position="126"/>
        <end position="141"/>
    </location>
</feature>
<dbReference type="KEGG" id="nlo:107216744"/>
<keyword evidence="3" id="KW-1185">Reference proteome</keyword>
<accession>A0A6J0B352</accession>
<dbReference type="RefSeq" id="XP_015509509.2">
    <property type="nucleotide sequence ID" value="XM_015654023.2"/>
</dbReference>
<feature type="compositionally biased region" description="Low complexity" evidence="2">
    <location>
        <begin position="203"/>
        <end position="218"/>
    </location>
</feature>
<name>A0A6J0B352_NEOLC</name>
<feature type="compositionally biased region" description="Basic and acidic residues" evidence="2">
    <location>
        <begin position="998"/>
        <end position="1007"/>
    </location>
</feature>
<evidence type="ECO:0000256" key="1">
    <source>
        <dbReference type="SAM" id="Coils"/>
    </source>
</evidence>
<feature type="region of interest" description="Disordered" evidence="2">
    <location>
        <begin position="368"/>
        <end position="450"/>
    </location>
</feature>
<feature type="compositionally biased region" description="Basic and acidic residues" evidence="2">
    <location>
        <begin position="370"/>
        <end position="379"/>
    </location>
</feature>
<feature type="compositionally biased region" description="Basic and acidic residues" evidence="2">
    <location>
        <begin position="251"/>
        <end position="265"/>
    </location>
</feature>
<keyword evidence="1" id="KW-0175">Coiled coil</keyword>
<feature type="compositionally biased region" description="Basic and acidic residues" evidence="2">
    <location>
        <begin position="179"/>
        <end position="202"/>
    </location>
</feature>
<feature type="compositionally biased region" description="Basic and acidic residues" evidence="2">
    <location>
        <begin position="115"/>
        <end position="124"/>
    </location>
</feature>
<dbReference type="Proteomes" id="UP000829291">
    <property type="component" value="Chromosome 1"/>
</dbReference>
<feature type="compositionally biased region" description="Basic and acidic residues" evidence="2">
    <location>
        <begin position="493"/>
        <end position="520"/>
    </location>
</feature>
<feature type="compositionally biased region" description="Polar residues" evidence="2">
    <location>
        <begin position="819"/>
        <end position="829"/>
    </location>
</feature>
<dbReference type="AlphaFoldDB" id="A0A6J0B352"/>
<feature type="region of interest" description="Disordered" evidence="2">
    <location>
        <begin position="1182"/>
        <end position="1203"/>
    </location>
</feature>